<dbReference type="RefSeq" id="WP_099399485.1">
    <property type="nucleotide sequence ID" value="NZ_CAWOLO010000001.1"/>
</dbReference>
<evidence type="ECO:0000313" key="2">
    <source>
        <dbReference type="EMBL" id="STQ89633.1"/>
    </source>
</evidence>
<proteinExistence type="predicted"/>
<reference evidence="2 4" key="1">
    <citation type="submission" date="2018-06" db="EMBL/GenBank/DDBJ databases">
        <authorList>
            <consortium name="Pathogen Informatics"/>
            <person name="Doyle S."/>
        </authorList>
    </citation>
    <scope>NUCLEOTIDE SEQUENCE [LARGE SCALE GENOMIC DNA]</scope>
    <source>
        <strain evidence="2 4">NCTC11159</strain>
    </source>
</reference>
<gene>
    <name evidence="3" type="ORF">EV682_101646</name>
    <name evidence="2" type="ORF">NCTC11159_00664</name>
</gene>
<accession>A0A377Q3W5</accession>
<evidence type="ECO:0000313" key="4">
    <source>
        <dbReference type="Proteomes" id="UP000255108"/>
    </source>
</evidence>
<name>A0A377Q3W5_9NEIS</name>
<evidence type="ECO:0008006" key="6">
    <source>
        <dbReference type="Google" id="ProtNLM"/>
    </source>
</evidence>
<dbReference type="Proteomes" id="UP000295794">
    <property type="component" value="Unassembled WGS sequence"/>
</dbReference>
<protein>
    <recommendedName>
        <fullName evidence="6">Silver efflux pump</fullName>
    </recommendedName>
</protein>
<reference evidence="3 5" key="2">
    <citation type="submission" date="2019-03" db="EMBL/GenBank/DDBJ databases">
        <title>Genomic Encyclopedia of Type Strains, Phase IV (KMG-IV): sequencing the most valuable type-strain genomes for metagenomic binning, comparative biology and taxonomic classification.</title>
        <authorList>
            <person name="Goeker M."/>
        </authorList>
    </citation>
    <scope>NUCLEOTIDE SEQUENCE [LARGE SCALE GENOMIC DNA]</scope>
    <source>
        <strain evidence="3 5">DSM 3764</strain>
    </source>
</reference>
<keyword evidence="1" id="KW-0732">Signal</keyword>
<dbReference type="AlphaFoldDB" id="A0A377Q3W5"/>
<evidence type="ECO:0000313" key="3">
    <source>
        <dbReference type="EMBL" id="TCU90606.1"/>
    </source>
</evidence>
<dbReference type="Proteomes" id="UP000255108">
    <property type="component" value="Unassembled WGS sequence"/>
</dbReference>
<feature type="chain" id="PRO_5016762581" description="Silver efflux pump" evidence="1">
    <location>
        <begin position="24"/>
        <end position="85"/>
    </location>
</feature>
<evidence type="ECO:0000256" key="1">
    <source>
        <dbReference type="SAM" id="SignalP"/>
    </source>
</evidence>
<sequence>MNRITGATLAAAAATLFTFAAHAEEMPASGDASKEVKCAGINSCKGTSMCKTADNACKGQNVCKGHGWLPAASAKACGDQGGKVL</sequence>
<evidence type="ECO:0000313" key="5">
    <source>
        <dbReference type="Proteomes" id="UP000295794"/>
    </source>
</evidence>
<organism evidence="2 4">
    <name type="scientific">Iodobacter fluviatilis</name>
    <dbReference type="NCBI Taxonomy" id="537"/>
    <lineage>
        <taxon>Bacteria</taxon>
        <taxon>Pseudomonadati</taxon>
        <taxon>Pseudomonadota</taxon>
        <taxon>Betaproteobacteria</taxon>
        <taxon>Neisseriales</taxon>
        <taxon>Chitinibacteraceae</taxon>
        <taxon>Iodobacter</taxon>
    </lineage>
</organism>
<dbReference type="EMBL" id="SMBT01000001">
    <property type="protein sequence ID" value="TCU90606.1"/>
    <property type="molecule type" value="Genomic_DNA"/>
</dbReference>
<keyword evidence="5" id="KW-1185">Reference proteome</keyword>
<feature type="signal peptide" evidence="1">
    <location>
        <begin position="1"/>
        <end position="23"/>
    </location>
</feature>
<dbReference type="OrthoDB" id="5616300at2"/>
<dbReference type="EMBL" id="UGHR01000001">
    <property type="protein sequence ID" value="STQ89633.1"/>
    <property type="molecule type" value="Genomic_DNA"/>
</dbReference>